<feature type="transmembrane region" description="Helical" evidence="1">
    <location>
        <begin position="306"/>
        <end position="327"/>
    </location>
</feature>
<feature type="transmembrane region" description="Helical" evidence="1">
    <location>
        <begin position="371"/>
        <end position="394"/>
    </location>
</feature>
<accession>A0A133Q9F8</accession>
<dbReference type="Proteomes" id="UP000070533">
    <property type="component" value="Unassembled WGS sequence"/>
</dbReference>
<sequence>MENSNSKDNFKQGEKSKTSKGILPNGVLCLLIIIALFGGIGWVMGVAPMLNTIMHTAHDLLLNTCFYLMAICVLTGALGKLFVEFGVVDLIEKLLRPLMRPLFRLPGVASLGAVLTFLSDNPAIITLAQDKHFSGYFKKFQYISLTNFGTAFGMGLIVIVFMLGHGYFFEPLLGFFGACIGCIVSTRCMQYFVLKSYPQYRTEDALASEHFAKQVQRVEHEEEKSVFLRTLNSLLDGGKSGVEVGVSIIPGVLIISTLVMILTFGPSADGSFTGKAYEGIAILPEVANKLNWLLEPLFGFSDPHQVAFPITALGAVGAALSLVPNFVAQGWIDGNAIAVFTGIGMCWSGFLSTHTAMLDTIGYRELTSKAILSHTIGGLVAALTAHWLYLIYALL</sequence>
<keyword evidence="1" id="KW-1133">Transmembrane helix</keyword>
<evidence type="ECO:0000313" key="4">
    <source>
        <dbReference type="Proteomes" id="UP000070533"/>
    </source>
</evidence>
<dbReference type="EMBL" id="LRQG01000092">
    <property type="protein sequence ID" value="KXA39507.1"/>
    <property type="molecule type" value="Genomic_DNA"/>
</dbReference>
<evidence type="ECO:0000256" key="1">
    <source>
        <dbReference type="SAM" id="Phobius"/>
    </source>
</evidence>
<protein>
    <submittedName>
        <fullName evidence="3">Transporter gate domain protein</fullName>
    </submittedName>
</protein>
<dbReference type="RefSeq" id="WP_060940661.1">
    <property type="nucleotide sequence ID" value="NZ_CALGLL010000257.1"/>
</dbReference>
<proteinExistence type="predicted"/>
<feature type="transmembrane region" description="Helical" evidence="1">
    <location>
        <begin position="244"/>
        <end position="265"/>
    </location>
</feature>
<dbReference type="PATRIC" id="fig|28128.5.peg.1367"/>
<dbReference type="AlphaFoldDB" id="A0A133Q9F8"/>
<organism evidence="3 4">
    <name type="scientific">Prevotella corporis</name>
    <dbReference type="NCBI Taxonomy" id="28128"/>
    <lineage>
        <taxon>Bacteria</taxon>
        <taxon>Pseudomonadati</taxon>
        <taxon>Bacteroidota</taxon>
        <taxon>Bacteroidia</taxon>
        <taxon>Bacteroidales</taxon>
        <taxon>Prevotellaceae</taxon>
        <taxon>Prevotella</taxon>
    </lineage>
</organism>
<keyword evidence="4" id="KW-1185">Reference proteome</keyword>
<feature type="transmembrane region" description="Helical" evidence="1">
    <location>
        <begin position="334"/>
        <end position="351"/>
    </location>
</feature>
<reference evidence="4" key="1">
    <citation type="submission" date="2016-01" db="EMBL/GenBank/DDBJ databases">
        <authorList>
            <person name="Mitreva M."/>
            <person name="Pepin K.H."/>
            <person name="Mihindukulasuriya K.A."/>
            <person name="Fulton R."/>
            <person name="Fronick C."/>
            <person name="O'Laughlin M."/>
            <person name="Miner T."/>
            <person name="Herter B."/>
            <person name="Rosa B.A."/>
            <person name="Cordes M."/>
            <person name="Tomlinson C."/>
            <person name="Wollam A."/>
            <person name="Palsikar V.B."/>
            <person name="Mardis E.R."/>
            <person name="Wilson R.K."/>
        </authorList>
    </citation>
    <scope>NUCLEOTIDE SEQUENCE [LARGE SCALE GENOMIC DNA]</scope>
    <source>
        <strain evidence="4">MJR7716</strain>
    </source>
</reference>
<evidence type="ECO:0000259" key="2">
    <source>
        <dbReference type="Pfam" id="PF07670"/>
    </source>
</evidence>
<keyword evidence="1" id="KW-0812">Transmembrane</keyword>
<feature type="transmembrane region" description="Helical" evidence="1">
    <location>
        <begin position="175"/>
        <end position="194"/>
    </location>
</feature>
<comment type="caution">
    <text evidence="3">The sequence shown here is derived from an EMBL/GenBank/DDBJ whole genome shotgun (WGS) entry which is preliminary data.</text>
</comment>
<feature type="transmembrane region" description="Helical" evidence="1">
    <location>
        <begin position="140"/>
        <end position="163"/>
    </location>
</feature>
<feature type="transmembrane region" description="Helical" evidence="1">
    <location>
        <begin position="22"/>
        <end position="48"/>
    </location>
</feature>
<dbReference type="eggNOG" id="COG3314">
    <property type="taxonomic scope" value="Bacteria"/>
</dbReference>
<keyword evidence="1" id="KW-0472">Membrane</keyword>
<feature type="domain" description="Nucleoside transporter/FeoB GTPase Gate" evidence="2">
    <location>
        <begin position="69"/>
        <end position="164"/>
    </location>
</feature>
<dbReference type="STRING" id="28128.HMPREF3226_01343"/>
<dbReference type="Pfam" id="PF07670">
    <property type="entry name" value="Gate"/>
    <property type="match status" value="1"/>
</dbReference>
<feature type="transmembrane region" description="Helical" evidence="1">
    <location>
        <begin position="60"/>
        <end position="83"/>
    </location>
</feature>
<gene>
    <name evidence="3" type="ORF">HMPREF3226_01343</name>
</gene>
<dbReference type="OrthoDB" id="6189592at2"/>
<dbReference type="InterPro" id="IPR011642">
    <property type="entry name" value="Gate_dom"/>
</dbReference>
<evidence type="ECO:0000313" key="3">
    <source>
        <dbReference type="EMBL" id="KXA39507.1"/>
    </source>
</evidence>
<name>A0A133Q9F8_9BACT</name>